<accession>A0A151TIS2</accession>
<evidence type="ECO:0000313" key="2">
    <source>
        <dbReference type="EMBL" id="KYP66950.1"/>
    </source>
</evidence>
<gene>
    <name evidence="2" type="ORF">KK1_013262</name>
</gene>
<dbReference type="OMA" id="HEEITND"/>
<proteinExistence type="predicted"/>
<evidence type="ECO:0000256" key="1">
    <source>
        <dbReference type="SAM" id="MobiDB-lite"/>
    </source>
</evidence>
<protein>
    <submittedName>
        <fullName evidence="2">Uncharacterized protein</fullName>
    </submittedName>
</protein>
<dbReference type="AlphaFoldDB" id="A0A151TIS2"/>
<reference evidence="2 3" key="1">
    <citation type="journal article" date="2012" name="Nat. Biotechnol.">
        <title>Draft genome sequence of pigeonpea (Cajanus cajan), an orphan legume crop of resource-poor farmers.</title>
        <authorList>
            <person name="Varshney R.K."/>
            <person name="Chen W."/>
            <person name="Li Y."/>
            <person name="Bharti A.K."/>
            <person name="Saxena R.K."/>
            <person name="Schlueter J.A."/>
            <person name="Donoghue M.T."/>
            <person name="Azam S."/>
            <person name="Fan G."/>
            <person name="Whaley A.M."/>
            <person name="Farmer A.D."/>
            <person name="Sheridan J."/>
            <person name="Iwata A."/>
            <person name="Tuteja R."/>
            <person name="Penmetsa R.V."/>
            <person name="Wu W."/>
            <person name="Upadhyaya H.D."/>
            <person name="Yang S.P."/>
            <person name="Shah T."/>
            <person name="Saxena K.B."/>
            <person name="Michael T."/>
            <person name="McCombie W.R."/>
            <person name="Yang B."/>
            <person name="Zhang G."/>
            <person name="Yang H."/>
            <person name="Wang J."/>
            <person name="Spillane C."/>
            <person name="Cook D.R."/>
            <person name="May G.D."/>
            <person name="Xu X."/>
            <person name="Jackson S.A."/>
        </authorList>
    </citation>
    <scope>NUCLEOTIDE SEQUENCE [LARGE SCALE GENOMIC DNA]</scope>
    <source>
        <strain evidence="3">cv. Asha</strain>
    </source>
</reference>
<dbReference type="Gramene" id="C.cajan_12869.t">
    <property type="protein sequence ID" value="C.cajan_12869.t"/>
    <property type="gene ID" value="C.cajan_12869"/>
</dbReference>
<sequence length="220" mass="24515">MGNRSGGFRLLGNGHSFYRIELGEAATISMKKRGIKLDEKTHKMTQTWEVLYNVQGVISTFSITNKTTETNSDEELDIKIEDYTHGIETDIAMYGETNYVTVRKAEAGLFLTYIVGQNLIDFSSGRLEFNVDGPVEHPSSALFHMIEEATGTGTWKPTACPHCVNVQRQSDESEDSDSSLRAPRQSHGSLQSIGNRGRVNGDANGSFFQGNKIKFVKRWI</sequence>
<dbReference type="EMBL" id="CM003608">
    <property type="protein sequence ID" value="KYP66950.1"/>
    <property type="molecule type" value="Genomic_DNA"/>
</dbReference>
<evidence type="ECO:0000313" key="3">
    <source>
        <dbReference type="Proteomes" id="UP000075243"/>
    </source>
</evidence>
<name>A0A151TIS2_CAJCA</name>
<keyword evidence="3" id="KW-1185">Reference proteome</keyword>
<feature type="region of interest" description="Disordered" evidence="1">
    <location>
        <begin position="167"/>
        <end position="198"/>
    </location>
</feature>
<dbReference type="Proteomes" id="UP000075243">
    <property type="component" value="Chromosome 6"/>
</dbReference>
<organism evidence="2 3">
    <name type="scientific">Cajanus cajan</name>
    <name type="common">Pigeon pea</name>
    <name type="synonym">Cajanus indicus</name>
    <dbReference type="NCBI Taxonomy" id="3821"/>
    <lineage>
        <taxon>Eukaryota</taxon>
        <taxon>Viridiplantae</taxon>
        <taxon>Streptophyta</taxon>
        <taxon>Embryophyta</taxon>
        <taxon>Tracheophyta</taxon>
        <taxon>Spermatophyta</taxon>
        <taxon>Magnoliopsida</taxon>
        <taxon>eudicotyledons</taxon>
        <taxon>Gunneridae</taxon>
        <taxon>Pentapetalae</taxon>
        <taxon>rosids</taxon>
        <taxon>fabids</taxon>
        <taxon>Fabales</taxon>
        <taxon>Fabaceae</taxon>
        <taxon>Papilionoideae</taxon>
        <taxon>50 kb inversion clade</taxon>
        <taxon>NPAAA clade</taxon>
        <taxon>indigoferoid/millettioid clade</taxon>
        <taxon>Phaseoleae</taxon>
        <taxon>Cajanus</taxon>
    </lineage>
</organism>